<dbReference type="Pfam" id="PF13377">
    <property type="entry name" value="Peripla_BP_3"/>
    <property type="match status" value="1"/>
</dbReference>
<dbReference type="PANTHER" id="PTHR30146:SF149">
    <property type="entry name" value="HTH-TYPE TRANSCRIPTIONAL REGULATOR EBGR"/>
    <property type="match status" value="1"/>
</dbReference>
<dbReference type="CDD" id="cd01392">
    <property type="entry name" value="HTH_LacI"/>
    <property type="match status" value="1"/>
</dbReference>
<protein>
    <submittedName>
        <fullName evidence="5">LacI family DNA-binding transcriptional regulator</fullName>
    </submittedName>
</protein>
<evidence type="ECO:0000256" key="2">
    <source>
        <dbReference type="ARBA" id="ARBA00023125"/>
    </source>
</evidence>
<dbReference type="AlphaFoldDB" id="A0A8G1EBK9"/>
<dbReference type="PANTHER" id="PTHR30146">
    <property type="entry name" value="LACI-RELATED TRANSCRIPTIONAL REPRESSOR"/>
    <property type="match status" value="1"/>
</dbReference>
<evidence type="ECO:0000259" key="4">
    <source>
        <dbReference type="PROSITE" id="PS50932"/>
    </source>
</evidence>
<dbReference type="GO" id="GO:0003700">
    <property type="term" value="F:DNA-binding transcription factor activity"/>
    <property type="evidence" value="ECO:0007669"/>
    <property type="project" value="TreeGrafter"/>
</dbReference>
<accession>A0A8G1EBK9</accession>
<dbReference type="Gene3D" id="3.40.50.2300">
    <property type="match status" value="2"/>
</dbReference>
<gene>
    <name evidence="5" type="ORF">JO391_10615</name>
</gene>
<dbReference type="EMBL" id="CP069370">
    <property type="protein sequence ID" value="QYZ68246.1"/>
    <property type="molecule type" value="Genomic_DNA"/>
</dbReference>
<dbReference type="Proteomes" id="UP000826300">
    <property type="component" value="Chromosome"/>
</dbReference>
<dbReference type="InterPro" id="IPR046335">
    <property type="entry name" value="LacI/GalR-like_sensor"/>
</dbReference>
<dbReference type="KEGG" id="nsm:JO391_10615"/>
<dbReference type="InterPro" id="IPR028082">
    <property type="entry name" value="Peripla_BP_I"/>
</dbReference>
<evidence type="ECO:0000313" key="5">
    <source>
        <dbReference type="EMBL" id="QYZ68246.1"/>
    </source>
</evidence>
<keyword evidence="3" id="KW-0804">Transcription</keyword>
<dbReference type="InterPro" id="IPR000843">
    <property type="entry name" value="HTH_LacI"/>
</dbReference>
<keyword evidence="2 5" id="KW-0238">DNA-binding</keyword>
<feature type="domain" description="HTH lacI-type" evidence="4">
    <location>
        <begin position="2"/>
        <end position="58"/>
    </location>
</feature>
<dbReference type="Pfam" id="PF00356">
    <property type="entry name" value="LacI"/>
    <property type="match status" value="1"/>
</dbReference>
<dbReference type="GO" id="GO:0000976">
    <property type="term" value="F:transcription cis-regulatory region binding"/>
    <property type="evidence" value="ECO:0007669"/>
    <property type="project" value="TreeGrafter"/>
</dbReference>
<evidence type="ECO:0000256" key="1">
    <source>
        <dbReference type="ARBA" id="ARBA00023015"/>
    </source>
</evidence>
<name>A0A8G1EBK9_9RHOB</name>
<evidence type="ECO:0000256" key="3">
    <source>
        <dbReference type="ARBA" id="ARBA00023163"/>
    </source>
</evidence>
<dbReference type="CDD" id="cd01544">
    <property type="entry name" value="PBP1_GalR"/>
    <property type="match status" value="1"/>
</dbReference>
<sequence length="340" mass="37344">MVTLKQIAAKVGVSQATVSRVLNFDATLSVSPQTRQSIIETAEALNYATPRARQKAKAKATPGPLKLALVHFLRPEQELADPYYVGLRLGIETRCAAVQAETMKLYHSASLPDPKLLNAASGVIAIGMQEEEGVAWLKAHARHLVFADHVPEDDEIDAVENDLSSAMRKLLKSLTAAGYRRIGFVGWWDHRPDGSVRGREKRCAAYIDWMQAAGLYDPEICLADYNTEESGYRLTLQVLSRPDRPDCLITGNDNMAVGAYRAIHELGLSIPSDIAVASFNDISVAQFLNPPLTTVHLPSEEIGETAVDLLIERIGGRRTPKRSVLSARIAWRASALQTRH</sequence>
<dbReference type="SUPFAM" id="SSF53822">
    <property type="entry name" value="Periplasmic binding protein-like I"/>
    <property type="match status" value="1"/>
</dbReference>
<dbReference type="SMART" id="SM00354">
    <property type="entry name" value="HTH_LACI"/>
    <property type="match status" value="1"/>
</dbReference>
<proteinExistence type="predicted"/>
<reference evidence="5" key="1">
    <citation type="submission" date="2021-02" db="EMBL/GenBank/DDBJ databases">
        <title>Rhodobacter shimadae sp. nov., an aerobic anoxygenic phototrophic bacterium isolated from a hot spring.</title>
        <authorList>
            <person name="Muramatsu S."/>
            <person name="Haruta S."/>
            <person name="Hirose S."/>
            <person name="Hanada S."/>
        </authorList>
    </citation>
    <scope>NUCLEOTIDE SEQUENCE</scope>
    <source>
        <strain evidence="5">N10</strain>
    </source>
</reference>
<evidence type="ECO:0000313" key="6">
    <source>
        <dbReference type="Proteomes" id="UP000826300"/>
    </source>
</evidence>
<dbReference type="PROSITE" id="PS50932">
    <property type="entry name" value="HTH_LACI_2"/>
    <property type="match status" value="1"/>
</dbReference>
<organism evidence="5 6">
    <name type="scientific">Neotabrizicola shimadae</name>
    <dbReference type="NCBI Taxonomy" id="2807096"/>
    <lineage>
        <taxon>Bacteria</taxon>
        <taxon>Pseudomonadati</taxon>
        <taxon>Pseudomonadota</taxon>
        <taxon>Alphaproteobacteria</taxon>
        <taxon>Rhodobacterales</taxon>
        <taxon>Paracoccaceae</taxon>
        <taxon>Neotabrizicola</taxon>
    </lineage>
</organism>
<dbReference type="SUPFAM" id="SSF47413">
    <property type="entry name" value="lambda repressor-like DNA-binding domains"/>
    <property type="match status" value="1"/>
</dbReference>
<dbReference type="RefSeq" id="WP_220660470.1">
    <property type="nucleotide sequence ID" value="NZ_CP069370.1"/>
</dbReference>
<keyword evidence="6" id="KW-1185">Reference proteome</keyword>
<keyword evidence="1" id="KW-0805">Transcription regulation</keyword>
<dbReference type="Gene3D" id="1.10.260.40">
    <property type="entry name" value="lambda repressor-like DNA-binding domains"/>
    <property type="match status" value="1"/>
</dbReference>
<dbReference type="InterPro" id="IPR010982">
    <property type="entry name" value="Lambda_DNA-bd_dom_sf"/>
</dbReference>